<gene>
    <name evidence="3" type="ORF">JM946_05555</name>
</gene>
<dbReference type="Pfam" id="PF01968">
    <property type="entry name" value="Hydantoinase_A"/>
    <property type="match status" value="1"/>
</dbReference>
<organism evidence="3 4">
    <name type="scientific">Steroidobacter gossypii</name>
    <dbReference type="NCBI Taxonomy" id="2805490"/>
    <lineage>
        <taxon>Bacteria</taxon>
        <taxon>Pseudomonadati</taxon>
        <taxon>Pseudomonadota</taxon>
        <taxon>Gammaproteobacteria</taxon>
        <taxon>Steroidobacterales</taxon>
        <taxon>Steroidobacteraceae</taxon>
        <taxon>Steroidobacter</taxon>
    </lineage>
</organism>
<comment type="caution">
    <text evidence="3">The sequence shown here is derived from an EMBL/GenBank/DDBJ whole genome shotgun (WGS) entry which is preliminary data.</text>
</comment>
<dbReference type="SUPFAM" id="SSF53067">
    <property type="entry name" value="Actin-like ATPase domain"/>
    <property type="match status" value="2"/>
</dbReference>
<protein>
    <submittedName>
        <fullName evidence="3">Hydantoinase/oxoprolinase family protein</fullName>
    </submittedName>
</protein>
<reference evidence="3 4" key="1">
    <citation type="journal article" date="2021" name="Int. J. Syst. Evol. Microbiol.">
        <title>Steroidobacter gossypii sp. nov., isolated from soil of cotton cropping field.</title>
        <authorList>
            <person name="Huang R."/>
            <person name="Yang S."/>
            <person name="Zhen C."/>
            <person name="Liu W."/>
        </authorList>
    </citation>
    <scope>NUCLEOTIDE SEQUENCE [LARGE SCALE GENOMIC DNA]</scope>
    <source>
        <strain evidence="3 4">S1-65</strain>
    </source>
</reference>
<dbReference type="InterPro" id="IPR045079">
    <property type="entry name" value="Oxoprolinase-like"/>
</dbReference>
<dbReference type="Pfam" id="PF05378">
    <property type="entry name" value="Hydant_A_N"/>
    <property type="match status" value="1"/>
</dbReference>
<dbReference type="InterPro" id="IPR002821">
    <property type="entry name" value="Hydantoinase_A"/>
</dbReference>
<feature type="domain" description="Hydantoinase A/oxoprolinase" evidence="1">
    <location>
        <begin position="191"/>
        <end position="362"/>
    </location>
</feature>
<evidence type="ECO:0000313" key="4">
    <source>
        <dbReference type="Proteomes" id="UP000661077"/>
    </source>
</evidence>
<evidence type="ECO:0000259" key="2">
    <source>
        <dbReference type="Pfam" id="PF05378"/>
    </source>
</evidence>
<accession>A0ABS1WT88</accession>
<dbReference type="RefSeq" id="WP_203166133.1">
    <property type="nucleotide sequence ID" value="NZ_JAEVLS010000001.1"/>
</dbReference>
<proteinExistence type="predicted"/>
<dbReference type="Gene3D" id="3.30.420.40">
    <property type="match status" value="1"/>
</dbReference>
<dbReference type="PANTHER" id="PTHR11365:SF10">
    <property type="entry name" value="HYDANTOINASE_OXOPROLINASE"/>
    <property type="match status" value="1"/>
</dbReference>
<keyword evidence="4" id="KW-1185">Reference proteome</keyword>
<evidence type="ECO:0000313" key="3">
    <source>
        <dbReference type="EMBL" id="MBM0104199.1"/>
    </source>
</evidence>
<dbReference type="PANTHER" id="PTHR11365">
    <property type="entry name" value="5-OXOPROLINASE RELATED"/>
    <property type="match status" value="1"/>
</dbReference>
<name>A0ABS1WT88_9GAMM</name>
<evidence type="ECO:0000259" key="1">
    <source>
        <dbReference type="Pfam" id="PF01968"/>
    </source>
</evidence>
<dbReference type="EMBL" id="JAEVLS010000001">
    <property type="protein sequence ID" value="MBM0104199.1"/>
    <property type="molecule type" value="Genomic_DNA"/>
</dbReference>
<dbReference type="Proteomes" id="UP000661077">
    <property type="component" value="Unassembled WGS sequence"/>
</dbReference>
<dbReference type="InterPro" id="IPR043129">
    <property type="entry name" value="ATPase_NBD"/>
</dbReference>
<sequence length="519" mass="53936">MRLGIDVGGTNTDAVLVAGRTVLASAKRPTTDDVSSGIVNATRAVLDAAGVSPWAVSSVMIGTTHFVNALVERKGLLGVGVLRLAGAAGEALPPMSGWPDDLKRCIGATSFQLPGGYEFDGQENTAFNEDAVRDAARELRRKGLQSVAISCVFAPINRSMEQRAAALVKEVAPDMSITVSSALGRIGFLERENATIMNASLSKMARHVMASFTSAFGELGIHAPLYVSQNDGTLISADYAAQYPVLTLGSGPTNSMRGAAFLTGIQDAIVMDVGGTTTDIGALVNGFPRESSIAVNIGGVRTNFRMPDILSIGLGGGTRIHLDADGQLIDIGPDSVGYRLSQEAYMFGGSTLTASDIAVKAGQANFGNPARVPDLRPGVMEKILAGFRNIFEDGIDRMKTAAADVPVVLVGGGSVLVPNELKGAARVLRPEHAAVANAVGAAIAQIGAEVDRIVAYDNEDRATALQDIEREAAERAVAAGADASTVRLVDVEETFLSYMPGNTVQIRAKVVGDLAVSAA</sequence>
<dbReference type="InterPro" id="IPR008040">
    <property type="entry name" value="Hydant_A_N"/>
</dbReference>
<feature type="domain" description="Hydantoinase/oxoprolinase N-terminal" evidence="2">
    <location>
        <begin position="2"/>
        <end position="171"/>
    </location>
</feature>